<feature type="domain" description="Ionotropic glutamate receptor L-glutamate and glycine-binding" evidence="11">
    <location>
        <begin position="94"/>
        <end position="162"/>
    </location>
</feature>
<keyword evidence="3" id="KW-0812">Transmembrane</keyword>
<evidence type="ECO:0000256" key="2">
    <source>
        <dbReference type="ARBA" id="ARBA00022448"/>
    </source>
</evidence>
<gene>
    <name evidence="12" type="ORF">TSIB3V08_LOCUS5523</name>
</gene>
<comment type="subcellular location">
    <subcellularLocation>
        <location evidence="1">Membrane</location>
        <topology evidence="1">Multi-pass membrane protein</topology>
    </subcellularLocation>
</comment>
<dbReference type="SUPFAM" id="SSF56219">
    <property type="entry name" value="DNase I-like"/>
    <property type="match status" value="1"/>
</dbReference>
<keyword evidence="2" id="KW-0813">Transport</keyword>
<evidence type="ECO:0000313" key="12">
    <source>
        <dbReference type="EMBL" id="CAD7261382.1"/>
    </source>
</evidence>
<evidence type="ECO:0000256" key="9">
    <source>
        <dbReference type="ARBA" id="ARBA00023286"/>
    </source>
</evidence>
<keyword evidence="8" id="KW-0325">Glycoprotein</keyword>
<sequence length="323" mass="37478">MDLVELEGLTGEIRFNDDGRRQNYTLHVVEMTVNSAMVKVSKHLNLIHTRVVVVAEWTDEAGFTPVSAKYVRLKPHSEIEKNRTYIVTTIVEEPYIMQRTPEPGENFTGNDRFEGYCKDLADLISKKLELNYELRIVKDGTYGSENPDVKGGWDGMVGELVRKLANAFVVLISTAEDGEIEVRISFRHPIEPYLDQMEVLCRMYADEPLIITADANSKSPMWHSRVVIRRHRRNYAGRPCRRGRALEELIYGHGLEDAMRKSIPVTKGDTRVGNRPWDDRLQGLRTRVGRTRRRYHRCRDPVVHEVLLEIYRERKKECEEVLK</sequence>
<keyword evidence="5" id="KW-0406">Ion transport</keyword>
<reference evidence="12" key="1">
    <citation type="submission" date="2020-11" db="EMBL/GenBank/DDBJ databases">
        <authorList>
            <person name="Tran Van P."/>
        </authorList>
    </citation>
    <scope>NUCLEOTIDE SEQUENCE</scope>
</reference>
<evidence type="ECO:0000256" key="3">
    <source>
        <dbReference type="ARBA" id="ARBA00022692"/>
    </source>
</evidence>
<keyword evidence="10" id="KW-0407">Ion channel</keyword>
<dbReference type="Gene3D" id="3.60.10.10">
    <property type="entry name" value="Endonuclease/exonuclease/phosphatase"/>
    <property type="match status" value="1"/>
</dbReference>
<protein>
    <recommendedName>
        <fullName evidence="11">Ionotropic glutamate receptor L-glutamate and glycine-binding domain-containing protein</fullName>
    </recommendedName>
</protein>
<organism evidence="12">
    <name type="scientific">Timema shepardi</name>
    <name type="common">Walking stick</name>
    <dbReference type="NCBI Taxonomy" id="629360"/>
    <lineage>
        <taxon>Eukaryota</taxon>
        <taxon>Metazoa</taxon>
        <taxon>Ecdysozoa</taxon>
        <taxon>Arthropoda</taxon>
        <taxon>Hexapoda</taxon>
        <taxon>Insecta</taxon>
        <taxon>Pterygota</taxon>
        <taxon>Neoptera</taxon>
        <taxon>Polyneoptera</taxon>
        <taxon>Phasmatodea</taxon>
        <taxon>Timematodea</taxon>
        <taxon>Timematoidea</taxon>
        <taxon>Timematidae</taxon>
        <taxon>Timema</taxon>
    </lineage>
</organism>
<name>A0A7R9AVJ6_TIMSH</name>
<evidence type="ECO:0000256" key="4">
    <source>
        <dbReference type="ARBA" id="ARBA00022989"/>
    </source>
</evidence>
<dbReference type="InterPro" id="IPR036691">
    <property type="entry name" value="Endo/exonu/phosph_ase_sf"/>
</dbReference>
<accession>A0A7R9AVJ6</accession>
<dbReference type="EMBL" id="OC002163">
    <property type="protein sequence ID" value="CAD7261382.1"/>
    <property type="molecule type" value="Genomic_DNA"/>
</dbReference>
<dbReference type="FunFam" id="3.40.190.10:FF:000210">
    <property type="entry name" value="Glutamate receptor ionotropic, kainate 1"/>
    <property type="match status" value="1"/>
</dbReference>
<evidence type="ECO:0000259" key="11">
    <source>
        <dbReference type="SMART" id="SM00918"/>
    </source>
</evidence>
<dbReference type="GO" id="GO:0016020">
    <property type="term" value="C:membrane"/>
    <property type="evidence" value="ECO:0007669"/>
    <property type="project" value="UniProtKB-SubCell"/>
</dbReference>
<dbReference type="Gene3D" id="3.40.190.10">
    <property type="entry name" value="Periplasmic binding protein-like II"/>
    <property type="match status" value="1"/>
</dbReference>
<dbReference type="SMART" id="SM00918">
    <property type="entry name" value="Lig_chan-Glu_bd"/>
    <property type="match status" value="1"/>
</dbReference>
<dbReference type="SUPFAM" id="SSF53850">
    <property type="entry name" value="Periplasmic binding protein-like II"/>
    <property type="match status" value="1"/>
</dbReference>
<dbReference type="Pfam" id="PF10613">
    <property type="entry name" value="Lig_chan-Glu_bd"/>
    <property type="match status" value="1"/>
</dbReference>
<evidence type="ECO:0000256" key="6">
    <source>
        <dbReference type="ARBA" id="ARBA00023136"/>
    </source>
</evidence>
<proteinExistence type="predicted"/>
<evidence type="ECO:0000256" key="5">
    <source>
        <dbReference type="ARBA" id="ARBA00023065"/>
    </source>
</evidence>
<dbReference type="InterPro" id="IPR019594">
    <property type="entry name" value="Glu/Gly-bd"/>
</dbReference>
<evidence type="ECO:0000256" key="10">
    <source>
        <dbReference type="ARBA" id="ARBA00023303"/>
    </source>
</evidence>
<keyword evidence="7" id="KW-0675">Receptor</keyword>
<dbReference type="AlphaFoldDB" id="A0A7R9AVJ6"/>
<evidence type="ECO:0000256" key="8">
    <source>
        <dbReference type="ARBA" id="ARBA00023180"/>
    </source>
</evidence>
<evidence type="ECO:0000256" key="1">
    <source>
        <dbReference type="ARBA" id="ARBA00004141"/>
    </source>
</evidence>
<evidence type="ECO:0000256" key="7">
    <source>
        <dbReference type="ARBA" id="ARBA00023170"/>
    </source>
</evidence>
<dbReference type="GO" id="GO:0015276">
    <property type="term" value="F:ligand-gated monoatomic ion channel activity"/>
    <property type="evidence" value="ECO:0007669"/>
    <property type="project" value="InterPro"/>
</dbReference>
<keyword evidence="4" id="KW-1133">Transmembrane helix</keyword>
<keyword evidence="9" id="KW-1071">Ligand-gated ion channel</keyword>
<dbReference type="Gene3D" id="3.40.50.2300">
    <property type="match status" value="2"/>
</dbReference>
<keyword evidence="6" id="KW-0472">Membrane</keyword>